<evidence type="ECO:0000256" key="4">
    <source>
        <dbReference type="ARBA" id="ARBA00015561"/>
    </source>
</evidence>
<dbReference type="EMBL" id="JAAAHW010000369">
    <property type="protein sequence ID" value="KAG0003215.1"/>
    <property type="molecule type" value="Genomic_DNA"/>
</dbReference>
<gene>
    <name evidence="16" type="primary">L(2)NOT</name>
    <name evidence="16" type="ORF">BGZ65_001911</name>
</gene>
<keyword evidence="7 14" id="KW-0812">Transmembrane</keyword>
<comment type="similarity">
    <text evidence="13">Belongs to the glycosyltransferase ALG3 family.</text>
</comment>
<keyword evidence="5 14" id="KW-0328">Glycosyltransferase</keyword>
<evidence type="ECO:0000256" key="11">
    <source>
        <dbReference type="ARBA" id="ARBA00044743"/>
    </source>
</evidence>
<reference evidence="16" key="1">
    <citation type="journal article" date="2020" name="Fungal Divers.">
        <title>Resolving the Mortierellaceae phylogeny through synthesis of multi-gene phylogenetics and phylogenomics.</title>
        <authorList>
            <person name="Vandepol N."/>
            <person name="Liber J."/>
            <person name="Desiro A."/>
            <person name="Na H."/>
            <person name="Kennedy M."/>
            <person name="Barry K."/>
            <person name="Grigoriev I.V."/>
            <person name="Miller A.N."/>
            <person name="O'Donnell K."/>
            <person name="Stajich J.E."/>
            <person name="Bonito G."/>
        </authorList>
    </citation>
    <scope>NUCLEOTIDE SEQUENCE</scope>
    <source>
        <strain evidence="16">MES-2147</strain>
    </source>
</reference>
<name>A0A9P6SU84_9FUNG</name>
<evidence type="ECO:0000256" key="5">
    <source>
        <dbReference type="ARBA" id="ARBA00022676"/>
    </source>
</evidence>
<feature type="region of interest" description="Disordered" evidence="15">
    <location>
        <begin position="1"/>
        <end position="41"/>
    </location>
</feature>
<keyword evidence="9 14" id="KW-1133">Transmembrane helix</keyword>
<evidence type="ECO:0000256" key="6">
    <source>
        <dbReference type="ARBA" id="ARBA00022679"/>
    </source>
</evidence>
<dbReference type="PANTHER" id="PTHR12646:SF0">
    <property type="entry name" value="DOL-P-MAN:MAN(5)GLCNAC(2)-PP-DOL ALPHA-1,3-MANNOSYLTRANSFERASE"/>
    <property type="match status" value="1"/>
</dbReference>
<evidence type="ECO:0000256" key="1">
    <source>
        <dbReference type="ARBA" id="ARBA00004477"/>
    </source>
</evidence>
<comment type="caution">
    <text evidence="16">The sequence shown here is derived from an EMBL/GenBank/DDBJ whole genome shotgun (WGS) entry which is preliminary data.</text>
</comment>
<keyword evidence="8 14" id="KW-0256">Endoplasmic reticulum</keyword>
<feature type="transmembrane region" description="Helical" evidence="14">
    <location>
        <begin position="242"/>
        <end position="262"/>
    </location>
</feature>
<evidence type="ECO:0000313" key="16">
    <source>
        <dbReference type="EMBL" id="KAG0003215.1"/>
    </source>
</evidence>
<evidence type="ECO:0000256" key="9">
    <source>
        <dbReference type="ARBA" id="ARBA00022989"/>
    </source>
</evidence>
<dbReference type="Pfam" id="PF05208">
    <property type="entry name" value="ALG3"/>
    <property type="match status" value="1"/>
</dbReference>
<comment type="subcellular location">
    <subcellularLocation>
        <location evidence="1 14">Endoplasmic reticulum membrane</location>
        <topology evidence="1 14">Multi-pass membrane protein</topology>
    </subcellularLocation>
</comment>
<dbReference type="AlphaFoldDB" id="A0A9P6SU84"/>
<evidence type="ECO:0000256" key="7">
    <source>
        <dbReference type="ARBA" id="ARBA00022692"/>
    </source>
</evidence>
<evidence type="ECO:0000256" key="15">
    <source>
        <dbReference type="SAM" id="MobiDB-lite"/>
    </source>
</evidence>
<organism evidence="16 17">
    <name type="scientific">Modicella reniformis</name>
    <dbReference type="NCBI Taxonomy" id="1440133"/>
    <lineage>
        <taxon>Eukaryota</taxon>
        <taxon>Fungi</taxon>
        <taxon>Fungi incertae sedis</taxon>
        <taxon>Mucoromycota</taxon>
        <taxon>Mortierellomycotina</taxon>
        <taxon>Mortierellomycetes</taxon>
        <taxon>Mortierellales</taxon>
        <taxon>Mortierellaceae</taxon>
        <taxon>Modicella</taxon>
    </lineage>
</organism>
<evidence type="ECO:0000256" key="3">
    <source>
        <dbReference type="ARBA" id="ARBA00011964"/>
    </source>
</evidence>
<feature type="transmembrane region" description="Helical" evidence="14">
    <location>
        <begin position="186"/>
        <end position="212"/>
    </location>
</feature>
<evidence type="ECO:0000256" key="12">
    <source>
        <dbReference type="ARBA" id="ARBA00049506"/>
    </source>
</evidence>
<comment type="pathway">
    <text evidence="2 14">Protein modification; protein glycosylation.</text>
</comment>
<feature type="transmembrane region" description="Helical" evidence="14">
    <location>
        <begin position="149"/>
        <end position="166"/>
    </location>
</feature>
<evidence type="ECO:0000256" key="14">
    <source>
        <dbReference type="RuleBase" id="RU364047"/>
    </source>
</evidence>
<evidence type="ECO:0000313" key="17">
    <source>
        <dbReference type="Proteomes" id="UP000749646"/>
    </source>
</evidence>
<protein>
    <recommendedName>
        <fullName evidence="4 14">Dol-P-Man:Man(5)GlcNAc(2)-PP-Dol alpha-1,3-mannosyltransferase</fullName>
        <ecNumber evidence="3 14">2.4.1.258</ecNumber>
    </recommendedName>
    <alternativeName>
        <fullName evidence="14">Dol-P-Man-dependent alpha(1-3)-mannosyltransferase</fullName>
    </alternativeName>
</protein>
<evidence type="ECO:0000256" key="10">
    <source>
        <dbReference type="ARBA" id="ARBA00023136"/>
    </source>
</evidence>
<dbReference type="EC" id="2.4.1.258" evidence="3 14"/>
<evidence type="ECO:0000256" key="8">
    <source>
        <dbReference type="ARBA" id="ARBA00022824"/>
    </source>
</evidence>
<feature type="transmembrane region" description="Helical" evidence="14">
    <location>
        <begin position="219"/>
        <end position="236"/>
    </location>
</feature>
<keyword evidence="6 14" id="KW-0808">Transferase</keyword>
<evidence type="ECO:0000256" key="13">
    <source>
        <dbReference type="ARBA" id="ARBA00093457"/>
    </source>
</evidence>
<keyword evidence="10 14" id="KW-0472">Membrane</keyword>
<keyword evidence="17" id="KW-1185">Reference proteome</keyword>
<dbReference type="OrthoDB" id="20028at2759"/>
<feature type="compositionally biased region" description="Polar residues" evidence="15">
    <location>
        <begin position="1"/>
        <end position="11"/>
    </location>
</feature>
<feature type="transmembrane region" description="Helical" evidence="14">
    <location>
        <begin position="120"/>
        <end position="137"/>
    </location>
</feature>
<accession>A0A9P6SU84</accession>
<proteinExistence type="inferred from homology"/>
<feature type="transmembrane region" description="Helical" evidence="14">
    <location>
        <begin position="64"/>
        <end position="83"/>
    </location>
</feature>
<dbReference type="PANTHER" id="PTHR12646">
    <property type="entry name" value="NOT56 - RELATED"/>
    <property type="match status" value="1"/>
</dbReference>
<evidence type="ECO:0000256" key="2">
    <source>
        <dbReference type="ARBA" id="ARBA00004922"/>
    </source>
</evidence>
<feature type="non-terminal residue" evidence="16">
    <location>
        <position position="1"/>
    </location>
</feature>
<dbReference type="GO" id="GO:0005789">
    <property type="term" value="C:endoplasmic reticulum membrane"/>
    <property type="evidence" value="ECO:0007669"/>
    <property type="project" value="UniProtKB-SubCell"/>
</dbReference>
<dbReference type="Proteomes" id="UP000749646">
    <property type="component" value="Unassembled WGS sequence"/>
</dbReference>
<comment type="catalytic activity">
    <reaction evidence="12 14">
        <text>an alpha-D-Man-(1-&gt;2)-alpha-D-Man-(1-&gt;2)-alpha-D-Man-(1-&gt;3)-[alpha-D-Man-(1-&gt;6)]-beta-D-Man-(1-&gt;4)-beta-D-GlcNAc-(1-&gt;4)-alpha-D-GlcNAc-diphospho-di-trans,poly-cis-dolichol + a di-trans,poly-cis-dolichyl beta-D-mannosyl phosphate = an alpha-D-Man-(1-&gt;2)-alpha-D-Man-(1-&gt;2)-alpha-D-Man-(1-&gt;3)-[alpha-D-Man-(1-&gt;3)-alpha-D-Man-(1-&gt;6)]-beta-D-Man-(1-&gt;4)-beta-D-GlcNAc-(1-&gt;4)-alpha-D-GlcNAc-diphospho-di-trans,poly-cis-dolichol + a di-trans,poly-cis-dolichyl phosphate + H(+)</text>
        <dbReference type="Rhea" id="RHEA:29527"/>
        <dbReference type="Rhea" id="RHEA-COMP:19498"/>
        <dbReference type="Rhea" id="RHEA-COMP:19501"/>
        <dbReference type="Rhea" id="RHEA-COMP:19516"/>
        <dbReference type="Rhea" id="RHEA-COMP:19517"/>
        <dbReference type="ChEBI" id="CHEBI:15378"/>
        <dbReference type="ChEBI" id="CHEBI:57683"/>
        <dbReference type="ChEBI" id="CHEBI:58211"/>
        <dbReference type="ChEBI" id="CHEBI:132515"/>
        <dbReference type="ChEBI" id="CHEBI:132516"/>
        <dbReference type="EC" id="2.4.1.258"/>
    </reaction>
    <physiologicalReaction direction="left-to-right" evidence="12 14">
        <dbReference type="Rhea" id="RHEA:29528"/>
    </physiologicalReaction>
</comment>
<sequence length="263" mass="29991">MAVNRRAQQQPVGAPVTSKLSEDSSRSSSDSSRFTEHQKPNAVPLSPFRPIELVFELLNNHAHFWKLAGLLFLAEIFLNIIIIKKIPYTEIDWIAYMQEVSGYLKGETDYMNLRGDTGPLVYPAGFVYIYSALYYLVDMGKNISRGQWIFMGLYLLTLGIVFTIYSKDQTTPPYVLVLVCMSRRLHSIYVLRLFNDPVAMVFLYAAILAFLYKRWTLSSILFSLALSVKMSILLFFPAFGFLIWQTQGVVGTIVQLIIMVLVQ</sequence>
<dbReference type="GO" id="GO:0052925">
    <property type="term" value="F:dol-P-Man:Man(5)GlcNAc(2)-PP-Dol alpha-1,3-mannosyltransferase activity"/>
    <property type="evidence" value="ECO:0007669"/>
    <property type="project" value="UniProtKB-EC"/>
</dbReference>
<comment type="function">
    <text evidence="11 14">Dol-P-Man:Man(5)GlcNAc(2)-PP-Dol alpha-1,3-mannosyltransferase that operates in the biosynthetic pathway of dolichol-linked oligosaccharides, the glycan precursors employed in protein asparagine (N)-glycosylation. The assembly of dolichol-linked oligosaccharides begins on the cytosolic side of the endoplasmic reticulum membrane and finishes in its lumen. The sequential addition of sugars to dolichol pyrophosphate produces dolichol-linked oligosaccharides containing fourteen sugars, including two GlcNAcs, nine mannoses and three glucoses. Once assembled, the oligosaccharide is transferred from the lipid to nascent proteins by oligosaccharyltransferases. In the lumen of the endoplasmic reticulum, adds the first dolichyl beta-D-mannosyl phosphate derived mannose in an alpha-1,3 linkage to Man(5)GlcNAc(2)-PP-dolichol to produce Man(6)GlcNAc(2)-PP-dolichol.</text>
</comment>
<dbReference type="InterPro" id="IPR007873">
    <property type="entry name" value="Glycosyltransferase_ALG3"/>
</dbReference>